<proteinExistence type="predicted"/>
<protein>
    <submittedName>
        <fullName evidence="1">Uncharacterized protein</fullName>
    </submittedName>
</protein>
<accession>A0A1H4LRG6</accession>
<evidence type="ECO:0000313" key="1">
    <source>
        <dbReference type="EMBL" id="SEB73206.1"/>
    </source>
</evidence>
<dbReference type="EMBL" id="FNSV01000005">
    <property type="protein sequence ID" value="SEB73206.1"/>
    <property type="molecule type" value="Genomic_DNA"/>
</dbReference>
<dbReference type="RefSeq" id="WP_007296975.1">
    <property type="nucleotide sequence ID" value="NZ_FNSV01000005.1"/>
</dbReference>
<keyword evidence="2" id="KW-1185">Reference proteome</keyword>
<reference evidence="2" key="1">
    <citation type="submission" date="2016-10" db="EMBL/GenBank/DDBJ databases">
        <authorList>
            <person name="Varghese N."/>
            <person name="Submissions S."/>
        </authorList>
    </citation>
    <scope>NUCLEOTIDE SEQUENCE [LARGE SCALE GENOMIC DNA]</scope>
    <source>
        <strain evidence="2">DSM 44498</strain>
    </source>
</reference>
<organism evidence="1 2">
    <name type="scientific">Rhodococcus koreensis</name>
    <dbReference type="NCBI Taxonomy" id="99653"/>
    <lineage>
        <taxon>Bacteria</taxon>
        <taxon>Bacillati</taxon>
        <taxon>Actinomycetota</taxon>
        <taxon>Actinomycetes</taxon>
        <taxon>Mycobacteriales</taxon>
        <taxon>Nocardiaceae</taxon>
        <taxon>Rhodococcus</taxon>
    </lineage>
</organism>
<evidence type="ECO:0000313" key="2">
    <source>
        <dbReference type="Proteomes" id="UP000183561"/>
    </source>
</evidence>
<dbReference type="Proteomes" id="UP000183561">
    <property type="component" value="Unassembled WGS sequence"/>
</dbReference>
<dbReference type="OrthoDB" id="4476133at2"/>
<gene>
    <name evidence="1" type="ORF">SAMN04490239_1428</name>
</gene>
<name>A0A1H4LRG6_9NOCA</name>
<dbReference type="AlphaFoldDB" id="A0A1H4LRG6"/>
<sequence>MNEPTGRVGHRTYWILRDGNIDVSADTRQMREHRSGTRIVAEYVGIYAHDGALGQLTPACARQLAEVLTAAADAAESGDAAQSFDEGARPGG</sequence>